<evidence type="ECO:0000313" key="7">
    <source>
        <dbReference type="EMBL" id="CRK85527.1"/>
    </source>
</evidence>
<feature type="domain" description="Calcineurin-like phosphoesterase" evidence="6">
    <location>
        <begin position="1"/>
        <end position="140"/>
    </location>
</feature>
<evidence type="ECO:0000259" key="6">
    <source>
        <dbReference type="Pfam" id="PF00149"/>
    </source>
</evidence>
<dbReference type="InterPro" id="IPR004843">
    <property type="entry name" value="Calcineurin-like_PHP"/>
</dbReference>
<dbReference type="PIRSF" id="PIRSF000903">
    <property type="entry name" value="B5n-ttraPtase_sm"/>
    <property type="match status" value="1"/>
</dbReference>
<dbReference type="PANTHER" id="PTHR40942">
    <property type="match status" value="1"/>
</dbReference>
<dbReference type="STRING" id="1715285.SOFFGTOCOR_0081"/>
<dbReference type="PANTHER" id="PTHR40942:SF4">
    <property type="entry name" value="CYTOCHROME C5"/>
    <property type="match status" value="1"/>
</dbReference>
<dbReference type="SUPFAM" id="SSF56300">
    <property type="entry name" value="Metallo-dependent phosphatases"/>
    <property type="match status" value="1"/>
</dbReference>
<proteinExistence type="inferred from homology"/>
<comment type="similarity">
    <text evidence="2 5">Belongs to the Ap4A hydrolase family.</text>
</comment>
<dbReference type="EMBL" id="CVRF01000001">
    <property type="protein sequence ID" value="CRK85527.1"/>
    <property type="molecule type" value="Genomic_DNA"/>
</dbReference>
<dbReference type="EC" id="3.6.1.41" evidence="5"/>
<gene>
    <name evidence="5 7" type="primary">apaH</name>
    <name evidence="7" type="ORF">SOFFGTOCOR_0081</name>
</gene>
<dbReference type="NCBIfam" id="TIGR00668">
    <property type="entry name" value="apaH"/>
    <property type="match status" value="1"/>
</dbReference>
<dbReference type="InterPro" id="IPR004617">
    <property type="entry name" value="ApaH"/>
</dbReference>
<organism evidence="7 8">
    <name type="scientific">Candidatus Providencia siddallii</name>
    <dbReference type="NCBI Taxonomy" id="1715285"/>
    <lineage>
        <taxon>Bacteria</taxon>
        <taxon>Pseudomonadati</taxon>
        <taxon>Pseudomonadota</taxon>
        <taxon>Gammaproteobacteria</taxon>
        <taxon>Enterobacterales</taxon>
        <taxon>Morganellaceae</taxon>
        <taxon>Providencia</taxon>
    </lineage>
</organism>
<dbReference type="Pfam" id="PF00149">
    <property type="entry name" value="Metallophos"/>
    <property type="match status" value="1"/>
</dbReference>
<reference evidence="8" key="1">
    <citation type="submission" date="2015-05" db="EMBL/GenBank/DDBJ databases">
        <authorList>
            <person name="Manzano-Marin A."/>
        </authorList>
    </citation>
    <scope>NUCLEOTIDE SEQUENCE [LARGE SCALE GENOMIC DNA]</scope>
    <source>
        <strain evidence="8">officinalis</strain>
    </source>
</reference>
<keyword evidence="3 5" id="KW-0378">Hydrolase</keyword>
<protein>
    <recommendedName>
        <fullName evidence="5">Bis(5'-nucleosyl)-tetraphosphatase, symmetrical</fullName>
        <ecNumber evidence="5">3.6.1.41</ecNumber>
    </recommendedName>
    <alternativeName>
        <fullName evidence="5">Ap4A hydrolase</fullName>
    </alternativeName>
    <alternativeName>
        <fullName evidence="5">Diadenosine 5',5'''-P1,P4-tetraphosphate pyrophosphohydrolase</fullName>
    </alternativeName>
    <alternativeName>
        <fullName evidence="5">Diadenosine tetraphosphatase</fullName>
    </alternativeName>
</protein>
<dbReference type="HAMAP" id="MF_00199">
    <property type="entry name" value="ApaH"/>
    <property type="match status" value="1"/>
</dbReference>
<name>A0A0M6W854_9GAMM</name>
<evidence type="ECO:0000313" key="8">
    <source>
        <dbReference type="Proteomes" id="UP000242301"/>
    </source>
</evidence>
<dbReference type="Gene3D" id="3.60.21.10">
    <property type="match status" value="1"/>
</dbReference>
<evidence type="ECO:0000256" key="3">
    <source>
        <dbReference type="ARBA" id="ARBA00022801"/>
    </source>
</evidence>
<keyword evidence="8" id="KW-1185">Reference proteome</keyword>
<sequence length="274" mass="32354">MSTYIIGDIHGCYDELCLLLKLINFKVQNDTLWLTGDLVSRGPGSLQVLRYLKKIRSSVRIVLGNHDLNLLRLYCKNSLNKQKDNLNELIHASDFDELIDWLRKQPLVQIDKEKKIIMVHAGIIPEWNIEDLCMYSKKIESILSSNNYSYFINSMHEKTSSKWSYKLSNIDQLRFVIKTLTRLRYCFPDGKLDMLCKENPKKAFHLLKPWFTFKNKIPEEYSFFFGHWASLEGKNTPRNMFAMDTGCCWGGCLTLFHWETKKYYHQKSCQKKRI</sequence>
<evidence type="ECO:0000256" key="5">
    <source>
        <dbReference type="HAMAP-Rule" id="MF_00199"/>
    </source>
</evidence>
<comment type="function">
    <text evidence="1 5">Hydrolyzes diadenosine 5',5'''-P1,P4-tetraphosphate to yield ADP.</text>
</comment>
<dbReference type="AlphaFoldDB" id="A0A0M6W854"/>
<accession>A0A0M6W854</accession>
<comment type="catalytic activity">
    <reaction evidence="4 5">
        <text>P(1),P(4)-bis(5'-adenosyl) tetraphosphate + H2O = 2 ADP + 2 H(+)</text>
        <dbReference type="Rhea" id="RHEA:24252"/>
        <dbReference type="ChEBI" id="CHEBI:15377"/>
        <dbReference type="ChEBI" id="CHEBI:15378"/>
        <dbReference type="ChEBI" id="CHEBI:58141"/>
        <dbReference type="ChEBI" id="CHEBI:456216"/>
        <dbReference type="EC" id="3.6.1.41"/>
    </reaction>
</comment>
<evidence type="ECO:0000256" key="4">
    <source>
        <dbReference type="ARBA" id="ARBA00049417"/>
    </source>
</evidence>
<dbReference type="GO" id="GO:0008803">
    <property type="term" value="F:bis(5'-nucleosyl)-tetraphosphatase (symmetrical) activity"/>
    <property type="evidence" value="ECO:0007669"/>
    <property type="project" value="UniProtKB-UniRule"/>
</dbReference>
<evidence type="ECO:0000256" key="1">
    <source>
        <dbReference type="ARBA" id="ARBA00003413"/>
    </source>
</evidence>
<evidence type="ECO:0000256" key="2">
    <source>
        <dbReference type="ARBA" id="ARBA00005419"/>
    </source>
</evidence>
<dbReference type="NCBIfam" id="NF001204">
    <property type="entry name" value="PRK00166.1"/>
    <property type="match status" value="1"/>
</dbReference>
<dbReference type="Proteomes" id="UP000242301">
    <property type="component" value="Unassembled WGS sequence"/>
</dbReference>
<dbReference type="InterPro" id="IPR029052">
    <property type="entry name" value="Metallo-depent_PP-like"/>
</dbReference>
<dbReference type="CDD" id="cd07422">
    <property type="entry name" value="MPP_ApaH"/>
    <property type="match status" value="1"/>
</dbReference>